<dbReference type="RefSeq" id="WP_183618957.1">
    <property type="nucleotide sequence ID" value="NZ_JACIDY010000018.1"/>
</dbReference>
<gene>
    <name evidence="1" type="ORF">GGR39_003435</name>
</gene>
<accession>A0A7W6C4Y0</accession>
<keyword evidence="2" id="KW-1185">Reference proteome</keyword>
<organism evidence="1 2">
    <name type="scientific">Novosphingobium fluoreni</name>
    <dbReference type="NCBI Taxonomy" id="1391222"/>
    <lineage>
        <taxon>Bacteria</taxon>
        <taxon>Pseudomonadati</taxon>
        <taxon>Pseudomonadota</taxon>
        <taxon>Alphaproteobacteria</taxon>
        <taxon>Sphingomonadales</taxon>
        <taxon>Sphingomonadaceae</taxon>
        <taxon>Novosphingobium</taxon>
    </lineage>
</organism>
<name>A0A7W6C4Y0_9SPHN</name>
<sequence length="384" mass="40295">MASSDPWYDDEPPALRELGEAQANCALALGRLGGLVSMLGSAESRLFSYALLRTTIISALAQAGFADAAFRFDAWFGGLDRGPQENASSQWSAHAIARAVVGELSNHPWEPLATAAQTVAVSARFVSDRPDHLDLAAASDAVDRAVAIVVQADRPDESPLPFKALIRLNALLAADQMFAPLEQGARMLGISGRDIAVDQPAPPTPLWAVDLALGSILTSAGILRPALPMPGAIRAEALRPAEGGRHDAIAVKALEASAVAMAGLIQDARTAASLMRARFSHLRSSARAPQVWMMLAGFAPLGLDQMTIAFGISRRGTYAVSDALTASGLAERVTEKGKVSLRATMSPTAEEPAYAAEAPALPALAIAEFDAAMAELDRLLSRSE</sequence>
<dbReference type="AlphaFoldDB" id="A0A7W6C4Y0"/>
<dbReference type="Proteomes" id="UP000561459">
    <property type="component" value="Unassembled WGS sequence"/>
</dbReference>
<dbReference type="EMBL" id="JACIDY010000018">
    <property type="protein sequence ID" value="MBB3941754.1"/>
    <property type="molecule type" value="Genomic_DNA"/>
</dbReference>
<reference evidence="1 2" key="1">
    <citation type="submission" date="2020-08" db="EMBL/GenBank/DDBJ databases">
        <title>Genomic Encyclopedia of Type Strains, Phase IV (KMG-IV): sequencing the most valuable type-strain genomes for metagenomic binning, comparative biology and taxonomic classification.</title>
        <authorList>
            <person name="Goeker M."/>
        </authorList>
    </citation>
    <scope>NUCLEOTIDE SEQUENCE [LARGE SCALE GENOMIC DNA]</scope>
    <source>
        <strain evidence="1 2">DSM 27568</strain>
    </source>
</reference>
<comment type="caution">
    <text evidence="1">The sequence shown here is derived from an EMBL/GenBank/DDBJ whole genome shotgun (WGS) entry which is preliminary data.</text>
</comment>
<proteinExistence type="predicted"/>
<evidence type="ECO:0000313" key="1">
    <source>
        <dbReference type="EMBL" id="MBB3941754.1"/>
    </source>
</evidence>
<evidence type="ECO:0000313" key="2">
    <source>
        <dbReference type="Proteomes" id="UP000561459"/>
    </source>
</evidence>
<protein>
    <submittedName>
        <fullName evidence="1">Uncharacterized protein</fullName>
    </submittedName>
</protein>